<dbReference type="Gene3D" id="3.40.190.10">
    <property type="entry name" value="Periplasmic binding protein-like II"/>
    <property type="match status" value="2"/>
</dbReference>
<comment type="similarity">
    <text evidence="1">Belongs to the bacterial solute-binding protein ModA family.</text>
</comment>
<evidence type="ECO:0000256" key="6">
    <source>
        <dbReference type="PIRSR" id="PIRSR004846-1"/>
    </source>
</evidence>
<evidence type="ECO:0000256" key="2">
    <source>
        <dbReference type="ARBA" id="ARBA00022505"/>
    </source>
</evidence>
<dbReference type="RefSeq" id="WP_212786963.1">
    <property type="nucleotide sequence ID" value="NZ_AP019536.1"/>
</dbReference>
<feature type="signal peptide" evidence="7">
    <location>
        <begin position="1"/>
        <end position="23"/>
    </location>
</feature>
<sequence>MKSGMMRLLGALLFGASMQAANAGEVSAAVAANFTEPMERIVKLFQAESGHTVRVSLGSTGKFYSQIQNGAPFDVLVAADEKMPLRLEKEGLAVEGSRFVYAVGKLALWSAQPGLVDGKGAILRKGNYNKLAIGDSKLASYGTAAKEALEEFGLWNAVQGKLVTGENITQTYQFAATGNADLAFVALSQIVKDGKVTEGSYWIVPSHLYNPIRQSAVELSAAKDKAAIRAFLAFLKSEKAKAVIRSFGYELPK</sequence>
<evidence type="ECO:0000256" key="1">
    <source>
        <dbReference type="ARBA" id="ARBA00009175"/>
    </source>
</evidence>
<keyword evidence="2 6" id="KW-0500">Molybdenum</keyword>
<evidence type="ECO:0000313" key="8">
    <source>
        <dbReference type="EMBL" id="BBI99385.1"/>
    </source>
</evidence>
<feature type="binding site" evidence="6">
    <location>
        <position position="60"/>
    </location>
    <ligand>
        <name>molybdate</name>
        <dbReference type="ChEBI" id="CHEBI:36264"/>
    </ligand>
</feature>
<keyword evidence="3 6" id="KW-0479">Metal-binding</keyword>
<feature type="binding site" evidence="6">
    <location>
        <position position="168"/>
    </location>
    <ligand>
        <name>molybdate</name>
        <dbReference type="ChEBI" id="CHEBI:36264"/>
    </ligand>
</feature>
<dbReference type="SUPFAM" id="SSF53850">
    <property type="entry name" value="Periplasmic binding protein-like II"/>
    <property type="match status" value="1"/>
</dbReference>
<dbReference type="PANTHER" id="PTHR30632:SF14">
    <property type="entry name" value="TUNGSTATE_MOLYBDATE_CHROMATE-BINDING PROTEIN MODA"/>
    <property type="match status" value="1"/>
</dbReference>
<evidence type="ECO:0000313" key="9">
    <source>
        <dbReference type="Proteomes" id="UP001319121"/>
    </source>
</evidence>
<evidence type="ECO:0000256" key="7">
    <source>
        <dbReference type="SAM" id="SignalP"/>
    </source>
</evidence>
<dbReference type="FunFam" id="3.40.190.10:FF:000035">
    <property type="entry name" value="Molybdate ABC transporter substrate-binding protein"/>
    <property type="match status" value="1"/>
</dbReference>
<keyword evidence="9" id="KW-1185">Reference proteome</keyword>
<dbReference type="GO" id="GO:1901359">
    <property type="term" value="F:tungstate binding"/>
    <property type="evidence" value="ECO:0007669"/>
    <property type="project" value="UniProtKB-ARBA"/>
</dbReference>
<reference evidence="8 9" key="1">
    <citation type="submission" date="2019-03" db="EMBL/GenBank/DDBJ databases">
        <title>Complete genome sequence of Ferrigenium kumadai strain An22, a microaerophilic iron-oxidizing bacterium isolated from a paddy field soil.</title>
        <authorList>
            <person name="Watanabe T."/>
            <person name="Asakawa S."/>
        </authorList>
    </citation>
    <scope>NUCLEOTIDE SEQUENCE [LARGE SCALE GENOMIC DNA]</scope>
    <source>
        <strain evidence="8 9">An22</strain>
    </source>
</reference>
<dbReference type="CDD" id="cd13539">
    <property type="entry name" value="PBP2_AvModA"/>
    <property type="match status" value="1"/>
</dbReference>
<organism evidence="8 9">
    <name type="scientific">Ferrigenium kumadai</name>
    <dbReference type="NCBI Taxonomy" id="1682490"/>
    <lineage>
        <taxon>Bacteria</taxon>
        <taxon>Pseudomonadati</taxon>
        <taxon>Pseudomonadota</taxon>
        <taxon>Betaproteobacteria</taxon>
        <taxon>Nitrosomonadales</taxon>
        <taxon>Gallionellaceae</taxon>
        <taxon>Ferrigenium</taxon>
    </lineage>
</organism>
<dbReference type="EMBL" id="AP019536">
    <property type="protein sequence ID" value="BBI99385.1"/>
    <property type="molecule type" value="Genomic_DNA"/>
</dbReference>
<dbReference type="GO" id="GO:0030973">
    <property type="term" value="F:molybdate ion binding"/>
    <property type="evidence" value="ECO:0007669"/>
    <property type="project" value="InterPro"/>
</dbReference>
<dbReference type="Pfam" id="PF13531">
    <property type="entry name" value="SBP_bac_11"/>
    <property type="match status" value="1"/>
</dbReference>
<dbReference type="GO" id="GO:0015689">
    <property type="term" value="P:molybdate ion transport"/>
    <property type="evidence" value="ECO:0007669"/>
    <property type="project" value="InterPro"/>
</dbReference>
<dbReference type="NCBIfam" id="TIGR01256">
    <property type="entry name" value="modA"/>
    <property type="match status" value="1"/>
</dbReference>
<proteinExistence type="inferred from homology"/>
<protein>
    <submittedName>
        <fullName evidence="8">Molybdate-binding periplasmic protein ModA</fullName>
    </submittedName>
</protein>
<dbReference type="KEGG" id="fku:FGKAn22_10780"/>
<gene>
    <name evidence="8" type="primary">modA</name>
    <name evidence="8" type="ORF">FGKAn22_10780</name>
</gene>
<name>A0AAN1SYH5_9PROT</name>
<accession>A0AAN1SYH5</accession>
<dbReference type="Proteomes" id="UP001319121">
    <property type="component" value="Chromosome"/>
</dbReference>
<dbReference type="GO" id="GO:0046872">
    <property type="term" value="F:metal ion binding"/>
    <property type="evidence" value="ECO:0007669"/>
    <property type="project" value="UniProtKB-KW"/>
</dbReference>
<keyword evidence="4 7" id="KW-0732">Signal</keyword>
<dbReference type="InterPro" id="IPR005950">
    <property type="entry name" value="ModA"/>
</dbReference>
<dbReference type="InterPro" id="IPR044084">
    <property type="entry name" value="AvModA-like_subst-bd"/>
</dbReference>
<comment type="subunit">
    <text evidence="5">The complex is composed of two ATP-binding proteins (ModC), two transmembrane proteins (ModB) and a solute-binding protein (ModA).</text>
</comment>
<dbReference type="PANTHER" id="PTHR30632">
    <property type="entry name" value="MOLYBDATE-BINDING PERIPLASMIC PROTEIN"/>
    <property type="match status" value="1"/>
</dbReference>
<evidence type="ECO:0000256" key="5">
    <source>
        <dbReference type="ARBA" id="ARBA00062515"/>
    </source>
</evidence>
<evidence type="ECO:0000256" key="4">
    <source>
        <dbReference type="ARBA" id="ARBA00022729"/>
    </source>
</evidence>
<dbReference type="PIRSF" id="PIRSF004846">
    <property type="entry name" value="ModA"/>
    <property type="match status" value="1"/>
</dbReference>
<evidence type="ECO:0000256" key="3">
    <source>
        <dbReference type="ARBA" id="ARBA00022723"/>
    </source>
</evidence>
<feature type="chain" id="PRO_5042926075" evidence="7">
    <location>
        <begin position="24"/>
        <end position="253"/>
    </location>
</feature>
<dbReference type="AlphaFoldDB" id="A0AAN1SYH5"/>
<dbReference type="InterPro" id="IPR050682">
    <property type="entry name" value="ModA/WtpA"/>
</dbReference>